<accession>A0A4S1WR74</accession>
<dbReference type="AlphaFoldDB" id="A0A4S1WR74"/>
<name>A0A4S1WR74_9SPHN</name>
<gene>
    <name evidence="1" type="ORF">E5A74_07745</name>
</gene>
<sequence>MSVIGWKLDRDQRTELLAQFPPEWPDVIADHVTLAAYVDAEALLPAPVHAEIVGEISDGEGLQAMVVALDGGTDRPDGSVWHITWSLDLSGGRKPVESNALIAERGWRPLAAPVAIRLTPARLD</sequence>
<keyword evidence="2" id="KW-1185">Reference proteome</keyword>
<dbReference type="Proteomes" id="UP000309848">
    <property type="component" value="Unassembled WGS sequence"/>
</dbReference>
<proteinExistence type="predicted"/>
<dbReference type="OrthoDB" id="7510933at2"/>
<organism evidence="1 2">
    <name type="scientific">Sphingomonas naasensis</name>
    <dbReference type="NCBI Taxonomy" id="1344951"/>
    <lineage>
        <taxon>Bacteria</taxon>
        <taxon>Pseudomonadati</taxon>
        <taxon>Pseudomonadota</taxon>
        <taxon>Alphaproteobacteria</taxon>
        <taxon>Sphingomonadales</taxon>
        <taxon>Sphingomonadaceae</taxon>
        <taxon>Sphingomonas</taxon>
    </lineage>
</organism>
<comment type="caution">
    <text evidence="1">The sequence shown here is derived from an EMBL/GenBank/DDBJ whole genome shotgun (WGS) entry which is preliminary data.</text>
</comment>
<evidence type="ECO:0000313" key="2">
    <source>
        <dbReference type="Proteomes" id="UP000309848"/>
    </source>
</evidence>
<dbReference type="EMBL" id="SRXU01000002">
    <property type="protein sequence ID" value="TGX44647.1"/>
    <property type="molecule type" value="Genomic_DNA"/>
</dbReference>
<reference evidence="1 2" key="1">
    <citation type="submission" date="2019-04" db="EMBL/GenBank/DDBJ databases">
        <title>Sphingomonas psychrotolerans sp. nov., isolated from soil in the Tianshan Mountains, Xinjiang, China.</title>
        <authorList>
            <person name="Luo Y."/>
            <person name="Sheng H."/>
        </authorList>
    </citation>
    <scope>NUCLEOTIDE SEQUENCE [LARGE SCALE GENOMIC DNA]</scope>
    <source>
        <strain evidence="1 2">KIS18-15</strain>
    </source>
</reference>
<dbReference type="RefSeq" id="WP_135983660.1">
    <property type="nucleotide sequence ID" value="NZ_JAASQM010000002.1"/>
</dbReference>
<protein>
    <submittedName>
        <fullName evidence="1">Uncharacterized protein</fullName>
    </submittedName>
</protein>
<evidence type="ECO:0000313" key="1">
    <source>
        <dbReference type="EMBL" id="TGX44647.1"/>
    </source>
</evidence>